<evidence type="ECO:0000256" key="5">
    <source>
        <dbReference type="ARBA" id="ARBA00023004"/>
    </source>
</evidence>
<keyword evidence="6" id="KW-0411">Iron-sulfur</keyword>
<evidence type="ECO:0000256" key="8">
    <source>
        <dbReference type="SAM" id="Phobius"/>
    </source>
</evidence>
<dbReference type="InterPro" id="IPR017896">
    <property type="entry name" value="4Fe4S_Fe-S-bd"/>
</dbReference>
<feature type="transmembrane region" description="Helical" evidence="8">
    <location>
        <begin position="76"/>
        <end position="104"/>
    </location>
</feature>
<keyword evidence="8" id="KW-0812">Transmembrane</keyword>
<dbReference type="GO" id="GO:0051539">
    <property type="term" value="F:4 iron, 4 sulfur cluster binding"/>
    <property type="evidence" value="ECO:0007669"/>
    <property type="project" value="UniProtKB-KW"/>
</dbReference>
<evidence type="ECO:0000256" key="3">
    <source>
        <dbReference type="ARBA" id="ARBA00022723"/>
    </source>
</evidence>
<feature type="region of interest" description="Disordered" evidence="7">
    <location>
        <begin position="287"/>
        <end position="307"/>
    </location>
</feature>
<gene>
    <name evidence="10" type="ORF">ENJ96_01190</name>
</gene>
<evidence type="ECO:0000256" key="7">
    <source>
        <dbReference type="SAM" id="MobiDB-lite"/>
    </source>
</evidence>
<proteinExistence type="predicted"/>
<dbReference type="InterPro" id="IPR017900">
    <property type="entry name" value="4Fe4S_Fe_S_CS"/>
</dbReference>
<name>A0A7V5NYB6_9BACT</name>
<evidence type="ECO:0000256" key="1">
    <source>
        <dbReference type="ARBA" id="ARBA00022448"/>
    </source>
</evidence>
<dbReference type="InterPro" id="IPR051684">
    <property type="entry name" value="Electron_Trans/Redox"/>
</dbReference>
<feature type="transmembrane region" description="Helical" evidence="8">
    <location>
        <begin position="125"/>
        <end position="142"/>
    </location>
</feature>
<dbReference type="SUPFAM" id="SSF54862">
    <property type="entry name" value="4Fe-4S ferredoxins"/>
    <property type="match status" value="1"/>
</dbReference>
<evidence type="ECO:0000256" key="4">
    <source>
        <dbReference type="ARBA" id="ARBA00022982"/>
    </source>
</evidence>
<sequence length="307" mass="34548">MRLSKRRLSQLFFALLANANVWALWEKALFRGWPKGLCFPGLNCYSCPLALFACPLGSLQQALAGLRLLGSQALYALVYVVGFLFLCGFWLGRLVCGWVCPFGLIQELFYRIPGPKGQLPKPTRYVKYVLLFLLVLFLPLWLKGPSGYGEVWFCRLVCPAGTLEAGLFNLALRPELRTLVHFFFYWKVLLLGVILVLCVFFFRFFCVVLCPLGAIYGLFNRFGFFRLSWRGKDCLDCGLCRQICPLHLKIPEEINGCECIRCLNCLKVCPPRVIELNFSLTPKGPIDSGQTSAKSGVCAKTGGPRTK</sequence>
<keyword evidence="8" id="KW-0472">Membrane</keyword>
<keyword evidence="8" id="KW-1133">Transmembrane helix</keyword>
<dbReference type="GO" id="GO:0005886">
    <property type="term" value="C:plasma membrane"/>
    <property type="evidence" value="ECO:0007669"/>
    <property type="project" value="TreeGrafter"/>
</dbReference>
<dbReference type="Pfam" id="PF12801">
    <property type="entry name" value="Fer4_5"/>
    <property type="match status" value="3"/>
</dbReference>
<dbReference type="Gene3D" id="3.30.70.20">
    <property type="match status" value="1"/>
</dbReference>
<dbReference type="GO" id="GO:0046872">
    <property type="term" value="F:metal ion binding"/>
    <property type="evidence" value="ECO:0007669"/>
    <property type="project" value="UniProtKB-KW"/>
</dbReference>
<keyword evidence="3" id="KW-0479">Metal-binding</keyword>
<accession>A0A7V5NYB6</accession>
<evidence type="ECO:0000256" key="2">
    <source>
        <dbReference type="ARBA" id="ARBA00022485"/>
    </source>
</evidence>
<dbReference type="PANTHER" id="PTHR30176">
    <property type="entry name" value="FERREDOXIN-TYPE PROTEIN NAPH"/>
    <property type="match status" value="1"/>
</dbReference>
<evidence type="ECO:0000313" key="10">
    <source>
        <dbReference type="EMBL" id="HHI96448.1"/>
    </source>
</evidence>
<dbReference type="PANTHER" id="PTHR30176:SF3">
    <property type="entry name" value="FERREDOXIN-TYPE PROTEIN NAPH"/>
    <property type="match status" value="1"/>
</dbReference>
<feature type="domain" description="4Fe-4S ferredoxin-type" evidence="9">
    <location>
        <begin position="225"/>
        <end position="245"/>
    </location>
</feature>
<keyword evidence="5" id="KW-0408">Iron</keyword>
<organism evidence="10">
    <name type="scientific">Thermodesulfatator atlanticus</name>
    <dbReference type="NCBI Taxonomy" id="501497"/>
    <lineage>
        <taxon>Bacteria</taxon>
        <taxon>Pseudomonadati</taxon>
        <taxon>Thermodesulfobacteriota</taxon>
        <taxon>Thermodesulfobacteria</taxon>
        <taxon>Thermodesulfobacteriales</taxon>
        <taxon>Thermodesulfatatoraceae</taxon>
        <taxon>Thermodesulfatator</taxon>
    </lineage>
</organism>
<comment type="caution">
    <text evidence="10">The sequence shown here is derived from an EMBL/GenBank/DDBJ whole genome shotgun (WGS) entry which is preliminary data.</text>
</comment>
<protein>
    <submittedName>
        <fullName evidence="10">4Fe-4S binding protein</fullName>
    </submittedName>
</protein>
<dbReference type="PROSITE" id="PS51379">
    <property type="entry name" value="4FE4S_FER_2"/>
    <property type="match status" value="2"/>
</dbReference>
<dbReference type="EMBL" id="DROK01000037">
    <property type="protein sequence ID" value="HHI96448.1"/>
    <property type="molecule type" value="Genomic_DNA"/>
</dbReference>
<keyword evidence="2" id="KW-0004">4Fe-4S</keyword>
<dbReference type="Proteomes" id="UP000886101">
    <property type="component" value="Unassembled WGS sequence"/>
</dbReference>
<evidence type="ECO:0000259" key="9">
    <source>
        <dbReference type="PROSITE" id="PS51379"/>
    </source>
</evidence>
<feature type="domain" description="4Fe-4S ferredoxin-type" evidence="9">
    <location>
        <begin position="250"/>
        <end position="279"/>
    </location>
</feature>
<keyword evidence="4" id="KW-0249">Electron transport</keyword>
<dbReference type="AlphaFoldDB" id="A0A7V5NYB6"/>
<keyword evidence="1" id="KW-0813">Transport</keyword>
<dbReference type="PROSITE" id="PS00198">
    <property type="entry name" value="4FE4S_FER_1"/>
    <property type="match status" value="1"/>
</dbReference>
<evidence type="ECO:0000256" key="6">
    <source>
        <dbReference type="ARBA" id="ARBA00023014"/>
    </source>
</evidence>
<reference evidence="10" key="1">
    <citation type="journal article" date="2020" name="mSystems">
        <title>Genome- and Community-Level Interaction Insights into Carbon Utilization and Element Cycling Functions of Hydrothermarchaeota in Hydrothermal Sediment.</title>
        <authorList>
            <person name="Zhou Z."/>
            <person name="Liu Y."/>
            <person name="Xu W."/>
            <person name="Pan J."/>
            <person name="Luo Z.H."/>
            <person name="Li M."/>
        </authorList>
    </citation>
    <scope>NUCLEOTIDE SEQUENCE [LARGE SCALE GENOMIC DNA]</scope>
    <source>
        <strain evidence="10">HyVt-533</strain>
    </source>
</reference>
<feature type="transmembrane region" description="Helical" evidence="8">
    <location>
        <begin position="188"/>
        <end position="219"/>
    </location>
</feature>